<keyword evidence="2" id="KW-1185">Reference proteome</keyword>
<reference evidence="1 2" key="1">
    <citation type="submission" date="2017-08" db="EMBL/GenBank/DDBJ databases">
        <title>The complete genome sequence of Maribacter sp. B1, isolated from deep-sea sediment.</title>
        <authorList>
            <person name="Wu Y.-H."/>
            <person name="Cheng H."/>
            <person name="Xu X.-W."/>
        </authorList>
    </citation>
    <scope>NUCLEOTIDE SEQUENCE [LARGE SCALE GENOMIC DNA]</scope>
    <source>
        <strain evidence="1 2">B1</strain>
    </source>
</reference>
<organism evidence="1 2">
    <name type="scientific">Maribacter cobaltidurans</name>
    <dbReference type="NCBI Taxonomy" id="1178778"/>
    <lineage>
        <taxon>Bacteria</taxon>
        <taxon>Pseudomonadati</taxon>
        <taxon>Bacteroidota</taxon>
        <taxon>Flavobacteriia</taxon>
        <taxon>Flavobacteriales</taxon>
        <taxon>Flavobacteriaceae</taxon>
        <taxon>Maribacter</taxon>
    </lineage>
</organism>
<sequence>MIDKAKDHCTQLLLNGSCSKLPFHNIEHTKEVVDNARLISNYLGFTDDETEPILIAAWFHDTGLSKTYIGHEEVSKALASGFLKKMHYDPNRLDTVLECIDATKMPQCPKNKYAEVLCDADLFHIGTPNFFFKKLLLRREWAVNGIMNVNEMEWHHVNLKFLHENHFKTRYGKDILEKGKLVNEAKVKYILSFYN</sequence>
<evidence type="ECO:0000313" key="2">
    <source>
        <dbReference type="Proteomes" id="UP000215244"/>
    </source>
</evidence>
<dbReference type="RefSeq" id="WP_094996573.1">
    <property type="nucleotide sequence ID" value="NZ_BMJL01000006.1"/>
</dbReference>
<dbReference type="CDD" id="cd00077">
    <property type="entry name" value="HDc"/>
    <property type="match status" value="1"/>
</dbReference>
<dbReference type="Pfam" id="PF01966">
    <property type="entry name" value="HD"/>
    <property type="match status" value="1"/>
</dbReference>
<proteinExistence type="predicted"/>
<evidence type="ECO:0000313" key="1">
    <source>
        <dbReference type="EMBL" id="ASV29952.1"/>
    </source>
</evidence>
<dbReference type="InterPro" id="IPR003607">
    <property type="entry name" value="HD/PDEase_dom"/>
</dbReference>
<dbReference type="SUPFAM" id="SSF109604">
    <property type="entry name" value="HD-domain/PDEase-like"/>
    <property type="match status" value="1"/>
</dbReference>
<dbReference type="Gene3D" id="1.10.3210.10">
    <property type="entry name" value="Hypothetical protein af1432"/>
    <property type="match status" value="1"/>
</dbReference>
<dbReference type="KEGG" id="marb:CJ263_06795"/>
<dbReference type="SMART" id="SM00471">
    <property type="entry name" value="HDc"/>
    <property type="match status" value="1"/>
</dbReference>
<protein>
    <submittedName>
        <fullName evidence="1">Uncharacterized protein</fullName>
    </submittedName>
</protein>
<dbReference type="Proteomes" id="UP000215244">
    <property type="component" value="Chromosome"/>
</dbReference>
<gene>
    <name evidence="1" type="ORF">CJ263_06795</name>
</gene>
<dbReference type="InterPro" id="IPR006674">
    <property type="entry name" value="HD_domain"/>
</dbReference>
<accession>A0A223V3P5</accession>
<name>A0A223V3P5_9FLAO</name>
<dbReference type="OrthoDB" id="5728337at2"/>
<dbReference type="EMBL" id="CP022957">
    <property type="protein sequence ID" value="ASV29952.1"/>
    <property type="molecule type" value="Genomic_DNA"/>
</dbReference>
<dbReference type="AlphaFoldDB" id="A0A223V3P5"/>